<gene>
    <name evidence="1" type="ORF">N7449_005159</name>
</gene>
<dbReference type="EMBL" id="JAPQKQ010000003">
    <property type="protein sequence ID" value="KAJ5203080.1"/>
    <property type="molecule type" value="Genomic_DNA"/>
</dbReference>
<reference evidence="1" key="1">
    <citation type="submission" date="2022-11" db="EMBL/GenBank/DDBJ databases">
        <authorList>
            <person name="Petersen C."/>
        </authorList>
    </citation>
    <scope>NUCLEOTIDE SEQUENCE</scope>
    <source>
        <strain evidence="1">IBT 20477</strain>
    </source>
</reference>
<proteinExistence type="predicted"/>
<sequence>MSLSRPVKVHKVNYGWSLYSEGTESEYRSLIIQMRDYIARGYVTPTKTAILYSRFGATLAGIYIGNSLQSKDISDVALQSLIDDSYDFDRLWLYSSVDRTMTLSTSLDLWLWAIAPLELSSLPSNPGPMPSALTLNTARTSRLPSTLNHLCCLLLSPGIMP</sequence>
<dbReference type="OrthoDB" id="4368272at2759"/>
<accession>A0A9W9MKW6</accession>
<reference evidence="1" key="2">
    <citation type="journal article" date="2023" name="IMA Fungus">
        <title>Comparative genomic study of the Penicillium genus elucidates a diverse pangenome and 15 lateral gene transfer events.</title>
        <authorList>
            <person name="Petersen C."/>
            <person name="Sorensen T."/>
            <person name="Nielsen M.R."/>
            <person name="Sondergaard T.E."/>
            <person name="Sorensen J.L."/>
            <person name="Fitzpatrick D.A."/>
            <person name="Frisvad J.C."/>
            <person name="Nielsen K.L."/>
        </authorList>
    </citation>
    <scope>NUCLEOTIDE SEQUENCE</scope>
    <source>
        <strain evidence="1">IBT 20477</strain>
    </source>
</reference>
<dbReference type="AlphaFoldDB" id="A0A9W9MKW6"/>
<keyword evidence="2" id="KW-1185">Reference proteome</keyword>
<name>A0A9W9MKW6_9EURO</name>
<comment type="caution">
    <text evidence="1">The sequence shown here is derived from an EMBL/GenBank/DDBJ whole genome shotgun (WGS) entry which is preliminary data.</text>
</comment>
<evidence type="ECO:0000313" key="1">
    <source>
        <dbReference type="EMBL" id="KAJ5203080.1"/>
    </source>
</evidence>
<organism evidence="1 2">
    <name type="scientific">Penicillium cf. viridicatum</name>
    <dbReference type="NCBI Taxonomy" id="2972119"/>
    <lineage>
        <taxon>Eukaryota</taxon>
        <taxon>Fungi</taxon>
        <taxon>Dikarya</taxon>
        <taxon>Ascomycota</taxon>
        <taxon>Pezizomycotina</taxon>
        <taxon>Eurotiomycetes</taxon>
        <taxon>Eurotiomycetidae</taxon>
        <taxon>Eurotiales</taxon>
        <taxon>Aspergillaceae</taxon>
        <taxon>Penicillium</taxon>
    </lineage>
</organism>
<dbReference type="Proteomes" id="UP001150942">
    <property type="component" value="Unassembled WGS sequence"/>
</dbReference>
<protein>
    <submittedName>
        <fullName evidence="1">Uncharacterized protein</fullName>
    </submittedName>
</protein>
<evidence type="ECO:0000313" key="2">
    <source>
        <dbReference type="Proteomes" id="UP001150942"/>
    </source>
</evidence>